<name>A0A9D4V857_ADICA</name>
<organism evidence="1 2">
    <name type="scientific">Adiantum capillus-veneris</name>
    <name type="common">Maidenhair fern</name>
    <dbReference type="NCBI Taxonomy" id="13818"/>
    <lineage>
        <taxon>Eukaryota</taxon>
        <taxon>Viridiplantae</taxon>
        <taxon>Streptophyta</taxon>
        <taxon>Embryophyta</taxon>
        <taxon>Tracheophyta</taxon>
        <taxon>Polypodiopsida</taxon>
        <taxon>Polypodiidae</taxon>
        <taxon>Polypodiales</taxon>
        <taxon>Pteridineae</taxon>
        <taxon>Pteridaceae</taxon>
        <taxon>Vittarioideae</taxon>
        <taxon>Adiantum</taxon>
    </lineage>
</organism>
<keyword evidence="2" id="KW-1185">Reference proteome</keyword>
<dbReference type="AlphaFoldDB" id="A0A9D4V857"/>
<dbReference type="Proteomes" id="UP000886520">
    <property type="component" value="Chromosome 4"/>
</dbReference>
<evidence type="ECO:0000313" key="2">
    <source>
        <dbReference type="Proteomes" id="UP000886520"/>
    </source>
</evidence>
<comment type="caution">
    <text evidence="1">The sequence shown here is derived from an EMBL/GenBank/DDBJ whole genome shotgun (WGS) entry which is preliminary data.</text>
</comment>
<reference evidence="1" key="1">
    <citation type="submission" date="2021-01" db="EMBL/GenBank/DDBJ databases">
        <title>Adiantum capillus-veneris genome.</title>
        <authorList>
            <person name="Fang Y."/>
            <person name="Liao Q."/>
        </authorList>
    </citation>
    <scope>NUCLEOTIDE SEQUENCE</scope>
    <source>
        <strain evidence="1">H3</strain>
        <tissue evidence="1">Leaf</tissue>
    </source>
</reference>
<evidence type="ECO:0000313" key="1">
    <source>
        <dbReference type="EMBL" id="KAI5080976.1"/>
    </source>
</evidence>
<protein>
    <submittedName>
        <fullName evidence="1">Uncharacterized protein</fullName>
    </submittedName>
</protein>
<dbReference type="EMBL" id="JABFUD020000004">
    <property type="protein sequence ID" value="KAI5080976.1"/>
    <property type="molecule type" value="Genomic_DNA"/>
</dbReference>
<gene>
    <name evidence="1" type="ORF">GOP47_0004159</name>
</gene>
<accession>A0A9D4V857</accession>
<proteinExistence type="predicted"/>
<sequence length="83" mass="9231">MWRSLLVWAKDQAPSHCRGVLMLQQGKSMPSDWESDSSNGHSNIDLYRFHDGGGLANRLGLPTCKGDFSCCLQMGIGFICHLF</sequence>